<reference evidence="1" key="2">
    <citation type="journal article" date="2015" name="Data Brief">
        <title>Shoot transcriptome of the giant reed, Arundo donax.</title>
        <authorList>
            <person name="Barrero R.A."/>
            <person name="Guerrero F.D."/>
            <person name="Moolhuijzen P."/>
            <person name="Goolsby J.A."/>
            <person name="Tidwell J."/>
            <person name="Bellgard S.E."/>
            <person name="Bellgard M.I."/>
        </authorList>
    </citation>
    <scope>NUCLEOTIDE SEQUENCE</scope>
    <source>
        <tissue evidence="1">Shoot tissue taken approximately 20 cm above the soil surface</tissue>
    </source>
</reference>
<evidence type="ECO:0000313" key="1">
    <source>
        <dbReference type="EMBL" id="JAD15857.1"/>
    </source>
</evidence>
<dbReference type="EMBL" id="GBRH01282038">
    <property type="protein sequence ID" value="JAD15857.1"/>
    <property type="molecule type" value="Transcribed_RNA"/>
</dbReference>
<organism evidence="1">
    <name type="scientific">Arundo donax</name>
    <name type="common">Giant reed</name>
    <name type="synonym">Donax arundinaceus</name>
    <dbReference type="NCBI Taxonomy" id="35708"/>
    <lineage>
        <taxon>Eukaryota</taxon>
        <taxon>Viridiplantae</taxon>
        <taxon>Streptophyta</taxon>
        <taxon>Embryophyta</taxon>
        <taxon>Tracheophyta</taxon>
        <taxon>Spermatophyta</taxon>
        <taxon>Magnoliopsida</taxon>
        <taxon>Liliopsida</taxon>
        <taxon>Poales</taxon>
        <taxon>Poaceae</taxon>
        <taxon>PACMAD clade</taxon>
        <taxon>Arundinoideae</taxon>
        <taxon>Arundineae</taxon>
        <taxon>Arundo</taxon>
    </lineage>
</organism>
<name>A0A0A9JE02_ARUDO</name>
<dbReference type="AlphaFoldDB" id="A0A0A9JE02"/>
<proteinExistence type="predicted"/>
<sequence length="60" mass="7061">MLLTFRTGLGHLADITLSAVLHCFYIFLISFCCYPSFVCIYTIKRFYHFKAGEIRKSFKK</sequence>
<reference evidence="1" key="1">
    <citation type="submission" date="2014-09" db="EMBL/GenBank/DDBJ databases">
        <authorList>
            <person name="Magalhaes I.L.F."/>
            <person name="Oliveira U."/>
            <person name="Santos F.R."/>
            <person name="Vidigal T.H.D.A."/>
            <person name="Brescovit A.D."/>
            <person name="Santos A.J."/>
        </authorList>
    </citation>
    <scope>NUCLEOTIDE SEQUENCE</scope>
    <source>
        <tissue evidence="1">Shoot tissue taken approximately 20 cm above the soil surface</tissue>
    </source>
</reference>
<accession>A0A0A9JE02</accession>
<protein>
    <submittedName>
        <fullName evidence="1">Uncharacterized protein</fullName>
    </submittedName>
</protein>